<organism evidence="2">
    <name type="scientific">marine sediment metagenome</name>
    <dbReference type="NCBI Taxonomy" id="412755"/>
    <lineage>
        <taxon>unclassified sequences</taxon>
        <taxon>metagenomes</taxon>
        <taxon>ecological metagenomes</taxon>
    </lineage>
</organism>
<dbReference type="GO" id="GO:0005975">
    <property type="term" value="P:carbohydrate metabolic process"/>
    <property type="evidence" value="ECO:0007669"/>
    <property type="project" value="InterPro"/>
</dbReference>
<dbReference type="Pfam" id="PF07470">
    <property type="entry name" value="Glyco_hydro_88"/>
    <property type="match status" value="1"/>
</dbReference>
<dbReference type="Gene3D" id="1.50.10.10">
    <property type="match status" value="1"/>
</dbReference>
<dbReference type="AlphaFoldDB" id="X1SLK5"/>
<sequence length="159" mass="17125">HADYAELVRILRDTLIALEKFQDAEAGVWYQVVNLGERKGNYLEASASSMIVYAIGKGIRLGVLDAGWNAVLDRAYAGLITEFVLETKEGWVNLNKICQVAGLGGADGRDGTYAYYISEPIITNDQKGVGAFLQACAEYEHLRAGQLSAEKGGSHAAGI</sequence>
<protein>
    <recommendedName>
        <fullName evidence="3">Glycosyl hydrolase family 88</fullName>
    </recommendedName>
</protein>
<dbReference type="EMBL" id="BARW01021956">
    <property type="protein sequence ID" value="GAI93937.1"/>
    <property type="molecule type" value="Genomic_DNA"/>
</dbReference>
<accession>X1SLK5</accession>
<reference evidence="2" key="1">
    <citation type="journal article" date="2014" name="Front. Microbiol.">
        <title>High frequency of phylogenetically diverse reductive dehalogenase-homologous genes in deep subseafloor sedimentary metagenomes.</title>
        <authorList>
            <person name="Kawai M."/>
            <person name="Futagami T."/>
            <person name="Toyoda A."/>
            <person name="Takaki Y."/>
            <person name="Nishi S."/>
            <person name="Hori S."/>
            <person name="Arai W."/>
            <person name="Tsubouchi T."/>
            <person name="Morono Y."/>
            <person name="Uchiyama I."/>
            <person name="Ito T."/>
            <person name="Fujiyama A."/>
            <person name="Inagaki F."/>
            <person name="Takami H."/>
        </authorList>
    </citation>
    <scope>NUCLEOTIDE SEQUENCE</scope>
    <source>
        <strain evidence="2">Expedition CK06-06</strain>
    </source>
</reference>
<proteinExistence type="predicted"/>
<evidence type="ECO:0008006" key="3">
    <source>
        <dbReference type="Google" id="ProtNLM"/>
    </source>
</evidence>
<feature type="non-terminal residue" evidence="2">
    <location>
        <position position="1"/>
    </location>
</feature>
<dbReference type="PANTHER" id="PTHR33886">
    <property type="entry name" value="UNSATURATED RHAMNOGALACTURONAN HYDROLASE (EUROFUNG)"/>
    <property type="match status" value="1"/>
</dbReference>
<name>X1SLK5_9ZZZZ</name>
<gene>
    <name evidence="2" type="ORF">S12H4_36780</name>
</gene>
<dbReference type="InterPro" id="IPR008928">
    <property type="entry name" value="6-hairpin_glycosidase_sf"/>
</dbReference>
<dbReference type="GO" id="GO:0016787">
    <property type="term" value="F:hydrolase activity"/>
    <property type="evidence" value="ECO:0007669"/>
    <property type="project" value="UniProtKB-KW"/>
</dbReference>
<dbReference type="PANTHER" id="PTHR33886:SF8">
    <property type="entry name" value="UNSATURATED RHAMNOGALACTURONAN HYDROLASE (EUROFUNG)"/>
    <property type="match status" value="1"/>
</dbReference>
<dbReference type="InterPro" id="IPR012341">
    <property type="entry name" value="6hp_glycosidase-like_sf"/>
</dbReference>
<evidence type="ECO:0000313" key="2">
    <source>
        <dbReference type="EMBL" id="GAI93937.1"/>
    </source>
</evidence>
<keyword evidence="1" id="KW-0378">Hydrolase</keyword>
<dbReference type="InterPro" id="IPR010905">
    <property type="entry name" value="Glyco_hydro_88"/>
</dbReference>
<comment type="caution">
    <text evidence="2">The sequence shown here is derived from an EMBL/GenBank/DDBJ whole genome shotgun (WGS) entry which is preliminary data.</text>
</comment>
<dbReference type="InterPro" id="IPR052043">
    <property type="entry name" value="PolySaccharide_Degr_Enz"/>
</dbReference>
<dbReference type="SUPFAM" id="SSF48208">
    <property type="entry name" value="Six-hairpin glycosidases"/>
    <property type="match status" value="1"/>
</dbReference>
<evidence type="ECO:0000256" key="1">
    <source>
        <dbReference type="ARBA" id="ARBA00022801"/>
    </source>
</evidence>